<accession>A0AAN9B5K3</accession>
<dbReference type="EMBL" id="JBAMIC010000011">
    <property type="protein sequence ID" value="KAK7099705.1"/>
    <property type="molecule type" value="Genomic_DNA"/>
</dbReference>
<dbReference type="AlphaFoldDB" id="A0AAN9B5K3"/>
<protein>
    <submittedName>
        <fullName evidence="2">Uncharacterized protein</fullName>
    </submittedName>
</protein>
<sequence>MKGMIPFLVAICVTIHSSHAWKLTLPLVARDAPAVVRDTYYEGECSPLIPMPMCSNNPCDGVTCDHPTAVCKTNICGQCKQIWFDQDKNEIESCKTDNTE</sequence>
<evidence type="ECO:0000313" key="3">
    <source>
        <dbReference type="Proteomes" id="UP001374579"/>
    </source>
</evidence>
<feature type="chain" id="PRO_5043002557" evidence="1">
    <location>
        <begin position="21"/>
        <end position="100"/>
    </location>
</feature>
<proteinExistence type="predicted"/>
<evidence type="ECO:0000256" key="1">
    <source>
        <dbReference type="SAM" id="SignalP"/>
    </source>
</evidence>
<evidence type="ECO:0000313" key="2">
    <source>
        <dbReference type="EMBL" id="KAK7099705.1"/>
    </source>
</evidence>
<organism evidence="2 3">
    <name type="scientific">Littorina saxatilis</name>
    <dbReference type="NCBI Taxonomy" id="31220"/>
    <lineage>
        <taxon>Eukaryota</taxon>
        <taxon>Metazoa</taxon>
        <taxon>Spiralia</taxon>
        <taxon>Lophotrochozoa</taxon>
        <taxon>Mollusca</taxon>
        <taxon>Gastropoda</taxon>
        <taxon>Caenogastropoda</taxon>
        <taxon>Littorinimorpha</taxon>
        <taxon>Littorinoidea</taxon>
        <taxon>Littorinidae</taxon>
        <taxon>Littorina</taxon>
    </lineage>
</organism>
<dbReference type="Proteomes" id="UP001374579">
    <property type="component" value="Unassembled WGS sequence"/>
</dbReference>
<comment type="caution">
    <text evidence="2">The sequence shown here is derived from an EMBL/GenBank/DDBJ whole genome shotgun (WGS) entry which is preliminary data.</text>
</comment>
<gene>
    <name evidence="2" type="ORF">V1264_022778</name>
</gene>
<reference evidence="2 3" key="1">
    <citation type="submission" date="2024-02" db="EMBL/GenBank/DDBJ databases">
        <title>Chromosome-scale genome assembly of the rough periwinkle Littorina saxatilis.</title>
        <authorList>
            <person name="De Jode A."/>
            <person name="Faria R."/>
            <person name="Formenti G."/>
            <person name="Sims Y."/>
            <person name="Smith T.P."/>
            <person name="Tracey A."/>
            <person name="Wood J.M.D."/>
            <person name="Zagrodzka Z.B."/>
            <person name="Johannesson K."/>
            <person name="Butlin R.K."/>
            <person name="Leder E.H."/>
        </authorList>
    </citation>
    <scope>NUCLEOTIDE SEQUENCE [LARGE SCALE GENOMIC DNA]</scope>
    <source>
        <strain evidence="2">Snail1</strain>
        <tissue evidence="2">Muscle</tissue>
    </source>
</reference>
<keyword evidence="1" id="KW-0732">Signal</keyword>
<name>A0AAN9B5K3_9CAEN</name>
<keyword evidence="3" id="KW-1185">Reference proteome</keyword>
<feature type="signal peptide" evidence="1">
    <location>
        <begin position="1"/>
        <end position="20"/>
    </location>
</feature>